<dbReference type="PANTHER" id="PTHR22538:SF1">
    <property type="entry name" value="VWFD DOMAIN-CONTAINING PROTEIN"/>
    <property type="match status" value="1"/>
</dbReference>
<protein>
    <submittedName>
        <fullName evidence="1">Uncharacterized protein</fullName>
    </submittedName>
</protein>
<organism evidence="1 2">
    <name type="scientific">Plasmopara halstedii</name>
    <name type="common">Downy mildew of sunflower</name>
    <dbReference type="NCBI Taxonomy" id="4781"/>
    <lineage>
        <taxon>Eukaryota</taxon>
        <taxon>Sar</taxon>
        <taxon>Stramenopiles</taxon>
        <taxon>Oomycota</taxon>
        <taxon>Peronosporomycetes</taxon>
        <taxon>Peronosporales</taxon>
        <taxon>Peronosporaceae</taxon>
        <taxon>Plasmopara</taxon>
    </lineage>
</organism>
<accession>A0A0P1AWP3</accession>
<evidence type="ECO:0000313" key="1">
    <source>
        <dbReference type="EMBL" id="CEG46847.1"/>
    </source>
</evidence>
<sequence>MYGSDVDINVEYVKTDWPITIYKTNGQIEGECKKVALPTLVTSIGKSLLVGQPLPVSHKRKMKTAIEILLPASCTCKSKPRPCVFISGIGSLVEKEKNQDSFSYWGKITGHTPCCSSTKYAVLNTTKVFWTDAQLQQKVCDHILIESATSEGSIISDTIIFSYSMGGLLLAGAIANGRCSLNKSSTWVSTGTPIYGTMGSDYLQDVCVNKTTLVVEKLANFAELCPPKEGIKSMAYVNGTYSNNKLKMAYKAAQKAYVDNVYALMCSHSFSGVLSRYQAAFWVLGRIIPHKSRESDGAVEFSSCAGGFPASNFGNDFRDRFYSSRLNHYDLAFRAGDALLDRTKMPMKWFECLL</sequence>
<dbReference type="GeneID" id="36398579"/>
<proteinExistence type="predicted"/>
<dbReference type="OMA" id="NECPPRR"/>
<dbReference type="AlphaFoldDB" id="A0A0P1AWP3"/>
<dbReference type="Proteomes" id="UP000054928">
    <property type="component" value="Unassembled WGS sequence"/>
</dbReference>
<dbReference type="EMBL" id="CCYD01002371">
    <property type="protein sequence ID" value="CEG46847.1"/>
    <property type="molecule type" value="Genomic_DNA"/>
</dbReference>
<evidence type="ECO:0000313" key="2">
    <source>
        <dbReference type="Proteomes" id="UP000054928"/>
    </source>
</evidence>
<reference evidence="2" key="1">
    <citation type="submission" date="2014-09" db="EMBL/GenBank/DDBJ databases">
        <authorList>
            <person name="Sharma Rahul"/>
            <person name="Thines Marco"/>
        </authorList>
    </citation>
    <scope>NUCLEOTIDE SEQUENCE [LARGE SCALE GENOMIC DNA]</scope>
</reference>
<dbReference type="RefSeq" id="XP_024583216.1">
    <property type="nucleotide sequence ID" value="XM_024717748.1"/>
</dbReference>
<keyword evidence="2" id="KW-1185">Reference proteome</keyword>
<dbReference type="PANTHER" id="PTHR22538">
    <property type="entry name" value="CILIA- AND FLAGELLA-ASSOCIATED PROTEIN 74"/>
    <property type="match status" value="1"/>
</dbReference>
<dbReference type="OrthoDB" id="95392at2759"/>
<dbReference type="Gene3D" id="3.40.50.1820">
    <property type="entry name" value="alpha/beta hydrolase"/>
    <property type="match status" value="1"/>
</dbReference>
<name>A0A0P1AWP3_PLAHL</name>
<dbReference type="InterPro" id="IPR029058">
    <property type="entry name" value="AB_hydrolase_fold"/>
</dbReference>